<evidence type="ECO:0008006" key="3">
    <source>
        <dbReference type="Google" id="ProtNLM"/>
    </source>
</evidence>
<proteinExistence type="predicted"/>
<dbReference type="STRING" id="1156985.SAMN04488118_102215"/>
<dbReference type="InterPro" id="IPR011010">
    <property type="entry name" value="DNA_brk_join_enz"/>
</dbReference>
<dbReference type="SUPFAM" id="SSF56349">
    <property type="entry name" value="DNA breaking-rejoining enzymes"/>
    <property type="match status" value="1"/>
</dbReference>
<dbReference type="AlphaFoldDB" id="A0A1G5PWZ4"/>
<accession>A0A1G5PWZ4</accession>
<protein>
    <recommendedName>
        <fullName evidence="3">Core-binding (CB) domain-containing protein</fullName>
    </recommendedName>
</protein>
<evidence type="ECO:0000313" key="1">
    <source>
        <dbReference type="EMBL" id="SCZ53937.1"/>
    </source>
</evidence>
<dbReference type="Proteomes" id="UP000198767">
    <property type="component" value="Unassembled WGS sequence"/>
</dbReference>
<dbReference type="EMBL" id="FMWG01000002">
    <property type="protein sequence ID" value="SCZ53937.1"/>
    <property type="molecule type" value="Genomic_DNA"/>
</dbReference>
<keyword evidence="2" id="KW-1185">Reference proteome</keyword>
<sequence length="183" mass="21654">MWITYSPIEEQNDDEFLSRMKSLDPKDKIQAQSLMGTVKSCGLLVSKWRDAYERIDSYRLKSKNEEQWRIWRIPFNRAAALLGEICSDLQLQEIKAHEGLPFRDHLRAQVESGKITANTANRMIGSLQKMFKEICRDEKLVVVNPFNDLRLREAKTKGRPIWHRANQRWSRESPRRTHRWCPS</sequence>
<dbReference type="RefSeq" id="WP_090216338.1">
    <property type="nucleotide sequence ID" value="NZ_FMWG01000002.1"/>
</dbReference>
<name>A0A1G5PWZ4_9RHOB</name>
<gene>
    <name evidence="1" type="ORF">SAMN04488118_102215</name>
</gene>
<reference evidence="1 2" key="1">
    <citation type="submission" date="2016-10" db="EMBL/GenBank/DDBJ databases">
        <authorList>
            <person name="de Groot N.N."/>
        </authorList>
    </citation>
    <scope>NUCLEOTIDE SEQUENCE [LARGE SCALE GENOMIC DNA]</scope>
    <source>
        <strain evidence="1 2">U95</strain>
    </source>
</reference>
<dbReference type="GO" id="GO:0003677">
    <property type="term" value="F:DNA binding"/>
    <property type="evidence" value="ECO:0007669"/>
    <property type="project" value="InterPro"/>
</dbReference>
<organism evidence="1 2">
    <name type="scientific">Epibacterium ulvae</name>
    <dbReference type="NCBI Taxonomy" id="1156985"/>
    <lineage>
        <taxon>Bacteria</taxon>
        <taxon>Pseudomonadati</taxon>
        <taxon>Pseudomonadota</taxon>
        <taxon>Alphaproteobacteria</taxon>
        <taxon>Rhodobacterales</taxon>
        <taxon>Roseobacteraceae</taxon>
        <taxon>Epibacterium</taxon>
    </lineage>
</organism>
<evidence type="ECO:0000313" key="2">
    <source>
        <dbReference type="Proteomes" id="UP000198767"/>
    </source>
</evidence>
<dbReference type="OrthoDB" id="7222937at2"/>